<evidence type="ECO:0008006" key="3">
    <source>
        <dbReference type="Google" id="ProtNLM"/>
    </source>
</evidence>
<accession>A0ABQ1RXL0</accession>
<name>A0ABQ1RXL0_9SPHN</name>
<comment type="caution">
    <text evidence="1">The sequence shown here is derived from an EMBL/GenBank/DDBJ whole genome shotgun (WGS) entry which is preliminary data.</text>
</comment>
<keyword evidence="2" id="KW-1185">Reference proteome</keyword>
<protein>
    <recommendedName>
        <fullName evidence="3">Restriction endonuclease type IV Mrr domain-containing protein</fullName>
    </recommendedName>
</protein>
<sequence length="213" mass="23248">MGPYGTGGGGFRFEDRVAAYYLASILTETAARGLAGQFAVTVRTQRAALGEPLDDLIIDGRQGSSESRLSLQLKSQVTFTRLSAEWAETVRRAWDTVSGEGFDAGLHRVGIAIATFNAKADAHYRTVLNWARDSDSGTDFIRRISLPDFSHAIRTAFVEDVKAILSEHLGQEPSEHQIWSLLRSLVILHFDFNADSSSGDESPPSPASYRSGI</sequence>
<evidence type="ECO:0000313" key="2">
    <source>
        <dbReference type="Proteomes" id="UP000619041"/>
    </source>
</evidence>
<dbReference type="Proteomes" id="UP000619041">
    <property type="component" value="Unassembled WGS sequence"/>
</dbReference>
<dbReference type="EMBL" id="BMKL01000001">
    <property type="protein sequence ID" value="GGD85467.1"/>
    <property type="molecule type" value="Genomic_DNA"/>
</dbReference>
<proteinExistence type="predicted"/>
<evidence type="ECO:0000313" key="1">
    <source>
        <dbReference type="EMBL" id="GGD85467.1"/>
    </source>
</evidence>
<organism evidence="1 2">
    <name type="scientific">Tsuneonella deserti</name>
    <dbReference type="NCBI Taxonomy" id="2035528"/>
    <lineage>
        <taxon>Bacteria</taxon>
        <taxon>Pseudomonadati</taxon>
        <taxon>Pseudomonadota</taxon>
        <taxon>Alphaproteobacteria</taxon>
        <taxon>Sphingomonadales</taxon>
        <taxon>Erythrobacteraceae</taxon>
        <taxon>Tsuneonella</taxon>
    </lineage>
</organism>
<reference evidence="2" key="1">
    <citation type="journal article" date="2019" name="Int. J. Syst. Evol. Microbiol.">
        <title>The Global Catalogue of Microorganisms (GCM) 10K type strain sequencing project: providing services to taxonomists for standard genome sequencing and annotation.</title>
        <authorList>
            <consortium name="The Broad Institute Genomics Platform"/>
            <consortium name="The Broad Institute Genome Sequencing Center for Infectious Disease"/>
            <person name="Wu L."/>
            <person name="Ma J."/>
        </authorList>
    </citation>
    <scope>NUCLEOTIDE SEQUENCE [LARGE SCALE GENOMIC DNA]</scope>
    <source>
        <strain evidence="2">CGMCC 1.15959</strain>
    </source>
</reference>
<gene>
    <name evidence="1" type="ORF">GCM10011515_01410</name>
</gene>